<dbReference type="EMBL" id="BSET01000001">
    <property type="protein sequence ID" value="GLK01236.1"/>
    <property type="molecule type" value="Genomic_DNA"/>
</dbReference>
<dbReference type="SMART" id="SM00943">
    <property type="entry name" value="Prim-Pol"/>
    <property type="match status" value="1"/>
</dbReference>
<reference evidence="2" key="1">
    <citation type="journal article" date="2014" name="Int. J. Syst. Evol. Microbiol.">
        <title>Complete genome sequence of Corynebacterium casei LMG S-19264T (=DSM 44701T), isolated from a smear-ripened cheese.</title>
        <authorList>
            <consortium name="US DOE Joint Genome Institute (JGI-PGF)"/>
            <person name="Walter F."/>
            <person name="Albersmeier A."/>
            <person name="Kalinowski J."/>
            <person name="Ruckert C."/>
        </authorList>
    </citation>
    <scope>NUCLEOTIDE SEQUENCE</scope>
    <source>
        <strain evidence="2">VKM Ac-1958</strain>
    </source>
</reference>
<proteinExistence type="predicted"/>
<evidence type="ECO:0000313" key="3">
    <source>
        <dbReference type="Proteomes" id="UP001142325"/>
    </source>
</evidence>
<name>A0A9W6M8H0_9MICO</name>
<dbReference type="Proteomes" id="UP001142325">
    <property type="component" value="Unassembled WGS sequence"/>
</dbReference>
<dbReference type="SUPFAM" id="SSF56747">
    <property type="entry name" value="Prim-pol domain"/>
    <property type="match status" value="1"/>
</dbReference>
<dbReference type="InterPro" id="IPR015330">
    <property type="entry name" value="DNA_primase/pol_bifunc_N"/>
</dbReference>
<keyword evidence="3" id="KW-1185">Reference proteome</keyword>
<gene>
    <name evidence="2" type="ORF">GCM10017596_09510</name>
</gene>
<dbReference type="AlphaFoldDB" id="A0A9W6M8H0"/>
<comment type="caution">
    <text evidence="2">The sequence shown here is derived from an EMBL/GenBank/DDBJ whole genome shotgun (WGS) entry which is preliminary data.</text>
</comment>
<evidence type="ECO:0000313" key="2">
    <source>
        <dbReference type="EMBL" id="GLK01236.1"/>
    </source>
</evidence>
<dbReference type="CDD" id="cd04859">
    <property type="entry name" value="Prim_Pol"/>
    <property type="match status" value="1"/>
</dbReference>
<dbReference type="Pfam" id="PF09250">
    <property type="entry name" value="Prim-Pol"/>
    <property type="match status" value="1"/>
</dbReference>
<reference evidence="2" key="2">
    <citation type="submission" date="2023-01" db="EMBL/GenBank/DDBJ databases">
        <authorList>
            <person name="Sun Q."/>
            <person name="Evtushenko L."/>
        </authorList>
    </citation>
    <scope>NUCLEOTIDE SEQUENCE</scope>
    <source>
        <strain evidence="2">VKM Ac-1958</strain>
    </source>
</reference>
<dbReference type="RefSeq" id="WP_204938882.1">
    <property type="nucleotide sequence ID" value="NZ_BAAAUM010000001.1"/>
</dbReference>
<sequence length="241" mass="26624">MSLLRAALRLADAGWAVLPLDGKKPTTGLTPHGHKDATTDRRTIRKWWAEGDWNIGAPVPDNVVVFDIDPRNGGSRRALELAAGVPLVPTLTTRSGSGGWHLYYVRPWEHVSGGKLPTGIDFKSNGYLVMPPSIHPDTGQPYRWNRRPIEHMTLELAQLVLATPAERRDGGVYDIGALVSWVRTLPKGERHNGLHWAARRMHEAGASTRHAEQLIEAAEDIGFSPYEARRVVESAQEGSRS</sequence>
<protein>
    <recommendedName>
        <fullName evidence="1">DNA primase/polymerase bifunctional N-terminal domain-containing protein</fullName>
    </recommendedName>
</protein>
<accession>A0A9W6M8H0</accession>
<feature type="domain" description="DNA primase/polymerase bifunctional N-terminal" evidence="1">
    <location>
        <begin position="7"/>
        <end position="161"/>
    </location>
</feature>
<evidence type="ECO:0000259" key="1">
    <source>
        <dbReference type="SMART" id="SM00943"/>
    </source>
</evidence>
<organism evidence="2 3">
    <name type="scientific">Microbacterium keratanolyticum</name>
    <dbReference type="NCBI Taxonomy" id="67574"/>
    <lineage>
        <taxon>Bacteria</taxon>
        <taxon>Bacillati</taxon>
        <taxon>Actinomycetota</taxon>
        <taxon>Actinomycetes</taxon>
        <taxon>Micrococcales</taxon>
        <taxon>Microbacteriaceae</taxon>
        <taxon>Microbacterium</taxon>
    </lineage>
</organism>